<dbReference type="STRING" id="5601.A0A0D2CSU9"/>
<keyword evidence="1" id="KW-0694">RNA-binding</keyword>
<organism evidence="4 5">
    <name type="scientific">Phialophora macrospora</name>
    <dbReference type="NCBI Taxonomy" id="1851006"/>
    <lineage>
        <taxon>Eukaryota</taxon>
        <taxon>Fungi</taxon>
        <taxon>Dikarya</taxon>
        <taxon>Ascomycota</taxon>
        <taxon>Pezizomycotina</taxon>
        <taxon>Eurotiomycetes</taxon>
        <taxon>Chaetothyriomycetidae</taxon>
        <taxon>Chaetothyriales</taxon>
        <taxon>Herpotrichiellaceae</taxon>
        <taxon>Phialophora</taxon>
    </lineage>
</organism>
<feature type="region of interest" description="Disordered" evidence="2">
    <location>
        <begin position="173"/>
        <end position="195"/>
    </location>
</feature>
<evidence type="ECO:0000313" key="5">
    <source>
        <dbReference type="Proteomes" id="UP000054266"/>
    </source>
</evidence>
<accession>A0A0D2CSU9</accession>
<dbReference type="InterPro" id="IPR057596">
    <property type="entry name" value="RDRP_core"/>
</dbReference>
<keyword evidence="5" id="KW-1185">Reference proteome</keyword>
<dbReference type="GO" id="GO:0031380">
    <property type="term" value="C:nuclear RNA-directed RNA polymerase complex"/>
    <property type="evidence" value="ECO:0007669"/>
    <property type="project" value="TreeGrafter"/>
</dbReference>
<proteinExistence type="inferred from homology"/>
<dbReference type="PANTHER" id="PTHR23079">
    <property type="entry name" value="RNA-DEPENDENT RNA POLYMERASE"/>
    <property type="match status" value="1"/>
</dbReference>
<keyword evidence="1" id="KW-0696">RNA-directed RNA polymerase</keyword>
<keyword evidence="1" id="KW-0808">Transferase</keyword>
<gene>
    <name evidence="4" type="ORF">PV04_04218</name>
</gene>
<evidence type="ECO:0000259" key="3">
    <source>
        <dbReference type="Pfam" id="PF05183"/>
    </source>
</evidence>
<dbReference type="GO" id="GO:0030422">
    <property type="term" value="P:siRNA processing"/>
    <property type="evidence" value="ECO:0007669"/>
    <property type="project" value="TreeGrafter"/>
</dbReference>
<dbReference type="GO" id="GO:0003723">
    <property type="term" value="F:RNA binding"/>
    <property type="evidence" value="ECO:0007669"/>
    <property type="project" value="UniProtKB-KW"/>
</dbReference>
<name>A0A0D2CSU9_9EURO</name>
<dbReference type="EMBL" id="KN846958">
    <property type="protein sequence ID" value="KIW68261.1"/>
    <property type="molecule type" value="Genomic_DNA"/>
</dbReference>
<evidence type="ECO:0000256" key="1">
    <source>
        <dbReference type="RuleBase" id="RU363098"/>
    </source>
</evidence>
<dbReference type="Proteomes" id="UP000054266">
    <property type="component" value="Unassembled WGS sequence"/>
</dbReference>
<keyword evidence="1" id="KW-0548">Nucleotidyltransferase</keyword>
<feature type="domain" description="RDRP core" evidence="3">
    <location>
        <begin position="440"/>
        <end position="1101"/>
    </location>
</feature>
<comment type="similarity">
    <text evidence="1">Belongs to the RdRP family.</text>
</comment>
<sequence>MATTPSDTSRRIDQIIDSLNAHWDLGLPRPYGVDEGGSAQTGLLAKRCYERIRFFCYKTNNIDALLEDFHVSARQIHSGWVFKPSQERGTLPVLPQTKSMVERDLQDKRKSGVVRLSDSQRLRLQERLFQILDENYELAKLSRTYSTETVSSTPFNTAPSTPRKQIMASKEEAMKAPGLKNPVSKSAKRTLNTPDGVSLTSASEVICTYSWSQQNKRQYRQQTLSQFLQLKPAPPPQVQASPAPAFQHISFETAPSPAVSSVFTTPEEPDGLNVSNATSMLSSEDEESQDLFPTQDIMELDQDEDFRRSVHEAFPPPPAFDPTDLLRNTPFKKHDCLPREAPFWYTWEIHRLAPLTGLEPFQLYQKVRQSDVKNEFSGDRLYDTVKTYLGKDRQSLLARSDLPTWMTSQNRYWNQEKNTVVYFTAALEWSEDPHQGLFQLQLNPVQLEQSCRLYRKFGADRFVVLSTPVFSSPPEKIRSLAKDHVPLHKKITDFLASNQHFIGGRYWRICFAEAAKKARPKSENRIKITLFAETGFDIIRPPPANLGALILGDGRRHLQIMLEDLMQWHIPIGANFNSPDLKLFSRWSLGFSKTRPTVELDRHEFLHLPDKLGDEPVEEPGGKRAHQVMNDGCALISYSLARAVWAAYGREGEVPSAFQGRISGAKGLWIVDYQGRFPDVSQRGFWIQVSDSQLKIKPHPRERIDADATQRTFEVLNFARDCTPAYLNKQLVTILEDRRVPRRVFREALEEDVKSYSESLTDALSDNRRLELWMQEHGYYSLSEDVKFLGSFPARKKHQVKPLLHAGFHPLNCEQLMECATDLLKDHMARYLEKMWIKLPYSTSVYCAPDPCDVLAEDEVFLSSPAPLVDPRTGISETALDNIMVLVARNPAHLASDIQLRKAVYKHELRNYKNVILFSTRGKKSTAALLSGGDYDGDVVTCIWDPRFTERFCNAQMPQMPTQGDCGMINKSRPLSEIFQGPQYDTKSMQDFLQGCLSFNTTENLLGTCTSEWEKLVYSLSKQRQNETLSQPAAISLAALAGYLVDSRKQGWSISMTDWYSFRKKATGHLGLPTPGYKDGKAPTKSTAEHLNVIDHLTFDVAEREKDRVLADMHARRKKVGTYDRDLSHYWRREEEKMRDEQVELKASRLPNAKMSPNGQVTPTLSDILKGDDGLQGQISRLCEMWKKMAPPPLTSSFDSPKGGMNNSKSAAAVQEVYQKFKAIAPMKVHHRLRLRYEEEEAERHHFAYWALLRASCLYAYLTNAGRTFPWWAWQIAGRDLCDIKALRSPGRVTPVVAEIRGLQRVDTKFTRQLLERGVAPDDDGAFVEDSDEDLIEEDFTTELE</sequence>
<dbReference type="EC" id="2.7.7.48" evidence="1"/>
<evidence type="ECO:0000256" key="2">
    <source>
        <dbReference type="SAM" id="MobiDB-lite"/>
    </source>
</evidence>
<evidence type="ECO:0000313" key="4">
    <source>
        <dbReference type="EMBL" id="KIW68261.1"/>
    </source>
</evidence>
<reference evidence="4 5" key="1">
    <citation type="submission" date="2015-01" db="EMBL/GenBank/DDBJ databases">
        <title>The Genome Sequence of Capronia semiimmersa CBS27337.</title>
        <authorList>
            <consortium name="The Broad Institute Genomics Platform"/>
            <person name="Cuomo C."/>
            <person name="de Hoog S."/>
            <person name="Gorbushina A."/>
            <person name="Stielow B."/>
            <person name="Teixiera M."/>
            <person name="Abouelleil A."/>
            <person name="Chapman S.B."/>
            <person name="Priest M."/>
            <person name="Young S.K."/>
            <person name="Wortman J."/>
            <person name="Nusbaum C."/>
            <person name="Birren B."/>
        </authorList>
    </citation>
    <scope>NUCLEOTIDE SEQUENCE [LARGE SCALE GENOMIC DNA]</scope>
    <source>
        <strain evidence="4 5">CBS 27337</strain>
    </source>
</reference>
<dbReference type="GO" id="GO:0003968">
    <property type="term" value="F:RNA-directed RNA polymerase activity"/>
    <property type="evidence" value="ECO:0007669"/>
    <property type="project" value="UniProtKB-KW"/>
</dbReference>
<dbReference type="HOGENOM" id="CLU_002322_0_1_1"/>
<dbReference type="Pfam" id="PF05183">
    <property type="entry name" value="RdRP"/>
    <property type="match status" value="1"/>
</dbReference>
<dbReference type="InterPro" id="IPR007855">
    <property type="entry name" value="RDRP"/>
</dbReference>
<dbReference type="PANTHER" id="PTHR23079:SF14">
    <property type="entry name" value="RNA-DEPENDENT RNA POLYMERASE"/>
    <property type="match status" value="1"/>
</dbReference>
<comment type="catalytic activity">
    <reaction evidence="1">
        <text>RNA(n) + a ribonucleoside 5'-triphosphate = RNA(n+1) + diphosphate</text>
        <dbReference type="Rhea" id="RHEA:21248"/>
        <dbReference type="Rhea" id="RHEA-COMP:14527"/>
        <dbReference type="Rhea" id="RHEA-COMP:17342"/>
        <dbReference type="ChEBI" id="CHEBI:33019"/>
        <dbReference type="ChEBI" id="CHEBI:61557"/>
        <dbReference type="ChEBI" id="CHEBI:140395"/>
        <dbReference type="EC" id="2.7.7.48"/>
    </reaction>
</comment>
<protein>
    <recommendedName>
        <fullName evidence="1">RNA-dependent RNA polymerase</fullName>
        <ecNumber evidence="1">2.7.7.48</ecNumber>
    </recommendedName>
</protein>